<evidence type="ECO:0000313" key="4">
    <source>
        <dbReference type="Proteomes" id="UP000028545"/>
    </source>
</evidence>
<feature type="compositionally biased region" description="Polar residues" evidence="1">
    <location>
        <begin position="124"/>
        <end position="134"/>
    </location>
</feature>
<feature type="region of interest" description="Disordered" evidence="1">
    <location>
        <begin position="1"/>
        <end position="348"/>
    </location>
</feature>
<dbReference type="EMBL" id="JOWA01000110">
    <property type="protein sequence ID" value="KEZ41372.1"/>
    <property type="molecule type" value="Genomic_DNA"/>
</dbReference>
<dbReference type="OrthoDB" id="10515793at2759"/>
<feature type="compositionally biased region" description="Polar residues" evidence="1">
    <location>
        <begin position="22"/>
        <end position="36"/>
    </location>
</feature>
<keyword evidence="2" id="KW-1133">Transmembrane helix</keyword>
<feature type="compositionally biased region" description="Polar residues" evidence="1">
    <location>
        <begin position="317"/>
        <end position="330"/>
    </location>
</feature>
<feature type="compositionally biased region" description="Basic residues" evidence="1">
    <location>
        <begin position="196"/>
        <end position="207"/>
    </location>
</feature>
<feature type="compositionally biased region" description="Low complexity" evidence="1">
    <location>
        <begin position="269"/>
        <end position="285"/>
    </location>
</feature>
<feature type="compositionally biased region" description="Basic and acidic residues" evidence="1">
    <location>
        <begin position="1"/>
        <end position="16"/>
    </location>
</feature>
<evidence type="ECO:0000256" key="1">
    <source>
        <dbReference type="SAM" id="MobiDB-lite"/>
    </source>
</evidence>
<comment type="caution">
    <text evidence="3">The sequence shown here is derived from an EMBL/GenBank/DDBJ whole genome shotgun (WGS) entry which is preliminary data.</text>
</comment>
<feature type="compositionally biased region" description="Basic and acidic residues" evidence="1">
    <location>
        <begin position="209"/>
        <end position="221"/>
    </location>
</feature>
<evidence type="ECO:0000313" key="3">
    <source>
        <dbReference type="EMBL" id="KEZ41372.1"/>
    </source>
</evidence>
<feature type="compositionally biased region" description="Low complexity" evidence="1">
    <location>
        <begin position="75"/>
        <end position="84"/>
    </location>
</feature>
<reference evidence="3 4" key="1">
    <citation type="journal article" date="2014" name="Genome Announc.">
        <title>Draft genome sequence of the pathogenic fungus Scedosporium apiospermum.</title>
        <authorList>
            <person name="Vandeputte P."/>
            <person name="Ghamrawi S."/>
            <person name="Rechenmann M."/>
            <person name="Iltis A."/>
            <person name="Giraud S."/>
            <person name="Fleury M."/>
            <person name="Thornton C."/>
            <person name="Delhaes L."/>
            <person name="Meyer W."/>
            <person name="Papon N."/>
            <person name="Bouchara J.P."/>
        </authorList>
    </citation>
    <scope>NUCLEOTIDE SEQUENCE [LARGE SCALE GENOMIC DNA]</scope>
    <source>
        <strain evidence="3 4">IHEM 14462</strain>
    </source>
</reference>
<dbReference type="RefSeq" id="XP_016641171.1">
    <property type="nucleotide sequence ID" value="XM_016789344.1"/>
</dbReference>
<feature type="compositionally biased region" description="Basic residues" evidence="1">
    <location>
        <begin position="52"/>
        <end position="62"/>
    </location>
</feature>
<proteinExistence type="predicted"/>
<keyword evidence="2" id="KW-0472">Membrane</keyword>
<evidence type="ECO:0000256" key="2">
    <source>
        <dbReference type="SAM" id="Phobius"/>
    </source>
</evidence>
<dbReference type="KEGG" id="sapo:SAPIO_CDS7491"/>
<name>A0A084G210_PSEDA</name>
<protein>
    <submittedName>
        <fullName evidence="3">Uncharacterized protein</fullName>
    </submittedName>
</protein>
<gene>
    <name evidence="3" type="ORF">SAPIO_CDS7491</name>
</gene>
<dbReference type="GeneID" id="27726563"/>
<dbReference type="AlphaFoldDB" id="A0A084G210"/>
<keyword evidence="4" id="KW-1185">Reference proteome</keyword>
<sequence length="518" mass="55493">MRTTRELQAELDERQVVDLTDNDSGVNSDADNSAFSDTDDGFFNRNRLTVIQRRRKKNRAQRRQIPGFNTDDDSGNNSNTDNDGAFSDTDDGLPNRSRLPAGRPRRVKRSEKRQIPIFTDDESGNNSNTDNGGLSDSDDGFFNRNRLPGARRRVVKRAEKRQIPVFTDGDSDANTNTDNDGLFSDSDGGFSNRTRTGVRRRHVKSSRRLGIEPRTDSEPDNKGPSQEPESEDEAKPSQSVGPPAESPSPVVGPAPISSATDPVPNVGDPTSAAPPADTPAPIQTPIVSAPEAPSTSEGVGPTPTSDAVGQITGGTSTGPTLNLPASTNIGTGAEPAGNAQDITSGNSGSGMSRGTAVGIAFGTIGGLALIIAAVFFFIRWRKRRLDDIFDQPPPAGLQRTNPRTDTLVMDRAMRAVYANELGPDDKLFAGQETLDQRSLAEREVDQAHSPVDQPATVLPVPLDNASGRGSVFRNVNGWLQRTTSALSQRRDSMLFFTQPDAQTTGPPPVHLGGGGKYR</sequence>
<dbReference type="VEuPathDB" id="FungiDB:SAPIO_CDS7491"/>
<organism evidence="3 4">
    <name type="scientific">Pseudallescheria apiosperma</name>
    <name type="common">Scedosporium apiospermum</name>
    <dbReference type="NCBI Taxonomy" id="563466"/>
    <lineage>
        <taxon>Eukaryota</taxon>
        <taxon>Fungi</taxon>
        <taxon>Dikarya</taxon>
        <taxon>Ascomycota</taxon>
        <taxon>Pezizomycotina</taxon>
        <taxon>Sordariomycetes</taxon>
        <taxon>Hypocreomycetidae</taxon>
        <taxon>Microascales</taxon>
        <taxon>Microascaceae</taxon>
        <taxon>Scedosporium</taxon>
    </lineage>
</organism>
<feature type="transmembrane region" description="Helical" evidence="2">
    <location>
        <begin position="356"/>
        <end position="378"/>
    </location>
</feature>
<keyword evidence="2" id="KW-0812">Transmembrane</keyword>
<accession>A0A084G210</accession>
<feature type="region of interest" description="Disordered" evidence="1">
    <location>
        <begin position="498"/>
        <end position="518"/>
    </location>
</feature>
<dbReference type="Proteomes" id="UP000028545">
    <property type="component" value="Unassembled WGS sequence"/>
</dbReference>
<feature type="compositionally biased region" description="Polar residues" evidence="1">
    <location>
        <begin position="293"/>
        <end position="310"/>
    </location>
</feature>
<dbReference type="HOGENOM" id="CLU_525950_0_0_1"/>